<organism evidence="2 3">
    <name type="scientific">Marchantia polymorpha</name>
    <name type="common">Common liverwort</name>
    <name type="synonym">Marchantia aquatica</name>
    <dbReference type="NCBI Taxonomy" id="3197"/>
    <lineage>
        <taxon>Eukaryota</taxon>
        <taxon>Viridiplantae</taxon>
        <taxon>Streptophyta</taxon>
        <taxon>Embryophyta</taxon>
        <taxon>Marchantiophyta</taxon>
        <taxon>Marchantiopsida</taxon>
        <taxon>Marchantiidae</taxon>
        <taxon>Marchantiales</taxon>
        <taxon>Marchantiaceae</taxon>
        <taxon>Marchantia</taxon>
    </lineage>
</organism>
<sequence length="129" mass="14265">MRITSDQQSCFHLQLGPGKRDRDVNLPIVGYCTQQHVLTYAGISQLQVEAGAVARHERPADGWQKQSSPVEISYEGRLCLACRARGQRLCDFRDVTVFPNTRGAPCDPRVPESQSLSAEAQVAARGRAR</sequence>
<dbReference type="EMBL" id="KZ772743">
    <property type="protein sequence ID" value="PTQ35406.1"/>
    <property type="molecule type" value="Genomic_DNA"/>
</dbReference>
<proteinExistence type="predicted"/>
<dbReference type="Proteomes" id="UP000244005">
    <property type="component" value="Unassembled WGS sequence"/>
</dbReference>
<evidence type="ECO:0000256" key="1">
    <source>
        <dbReference type="SAM" id="MobiDB-lite"/>
    </source>
</evidence>
<evidence type="ECO:0000313" key="3">
    <source>
        <dbReference type="Proteomes" id="UP000244005"/>
    </source>
</evidence>
<keyword evidence="3" id="KW-1185">Reference proteome</keyword>
<dbReference type="Gramene" id="Mp5g15860.1">
    <property type="protein sequence ID" value="Mp5g15860.1.cds"/>
    <property type="gene ID" value="Mp5g15860"/>
</dbReference>
<name>A0A2R6WNH9_MARPO</name>
<feature type="region of interest" description="Disordered" evidence="1">
    <location>
        <begin position="101"/>
        <end position="129"/>
    </location>
</feature>
<evidence type="ECO:0000313" key="2">
    <source>
        <dbReference type="EMBL" id="PTQ35406.1"/>
    </source>
</evidence>
<dbReference type="AlphaFoldDB" id="A0A2R6WNH9"/>
<gene>
    <name evidence="2" type="ORF">MARPO_0071s0024</name>
</gene>
<reference evidence="3" key="1">
    <citation type="journal article" date="2017" name="Cell">
        <title>Insights into land plant evolution garnered from the Marchantia polymorpha genome.</title>
        <authorList>
            <person name="Bowman J.L."/>
            <person name="Kohchi T."/>
            <person name="Yamato K.T."/>
            <person name="Jenkins J."/>
            <person name="Shu S."/>
            <person name="Ishizaki K."/>
            <person name="Yamaoka S."/>
            <person name="Nishihama R."/>
            <person name="Nakamura Y."/>
            <person name="Berger F."/>
            <person name="Adam C."/>
            <person name="Aki S.S."/>
            <person name="Althoff F."/>
            <person name="Araki T."/>
            <person name="Arteaga-Vazquez M.A."/>
            <person name="Balasubrmanian S."/>
            <person name="Barry K."/>
            <person name="Bauer D."/>
            <person name="Boehm C.R."/>
            <person name="Briginshaw L."/>
            <person name="Caballero-Perez J."/>
            <person name="Catarino B."/>
            <person name="Chen F."/>
            <person name="Chiyoda S."/>
            <person name="Chovatia M."/>
            <person name="Davies K.M."/>
            <person name="Delmans M."/>
            <person name="Demura T."/>
            <person name="Dierschke T."/>
            <person name="Dolan L."/>
            <person name="Dorantes-Acosta A.E."/>
            <person name="Eklund D.M."/>
            <person name="Florent S.N."/>
            <person name="Flores-Sandoval E."/>
            <person name="Fujiyama A."/>
            <person name="Fukuzawa H."/>
            <person name="Galik B."/>
            <person name="Grimanelli D."/>
            <person name="Grimwood J."/>
            <person name="Grossniklaus U."/>
            <person name="Hamada T."/>
            <person name="Haseloff J."/>
            <person name="Hetherington A.J."/>
            <person name="Higo A."/>
            <person name="Hirakawa Y."/>
            <person name="Hundley H.N."/>
            <person name="Ikeda Y."/>
            <person name="Inoue K."/>
            <person name="Inoue S.I."/>
            <person name="Ishida S."/>
            <person name="Jia Q."/>
            <person name="Kakita M."/>
            <person name="Kanazawa T."/>
            <person name="Kawai Y."/>
            <person name="Kawashima T."/>
            <person name="Kennedy M."/>
            <person name="Kinose K."/>
            <person name="Kinoshita T."/>
            <person name="Kohara Y."/>
            <person name="Koide E."/>
            <person name="Komatsu K."/>
            <person name="Kopischke S."/>
            <person name="Kubo M."/>
            <person name="Kyozuka J."/>
            <person name="Lagercrantz U."/>
            <person name="Lin S.S."/>
            <person name="Lindquist E."/>
            <person name="Lipzen A.M."/>
            <person name="Lu C.W."/>
            <person name="De Luna E."/>
            <person name="Martienssen R.A."/>
            <person name="Minamino N."/>
            <person name="Mizutani M."/>
            <person name="Mizutani M."/>
            <person name="Mochizuki N."/>
            <person name="Monte I."/>
            <person name="Mosher R."/>
            <person name="Nagasaki H."/>
            <person name="Nakagami H."/>
            <person name="Naramoto S."/>
            <person name="Nishitani K."/>
            <person name="Ohtani M."/>
            <person name="Okamoto T."/>
            <person name="Okumura M."/>
            <person name="Phillips J."/>
            <person name="Pollak B."/>
            <person name="Reinders A."/>
            <person name="Rovekamp M."/>
            <person name="Sano R."/>
            <person name="Sawa S."/>
            <person name="Schmid M.W."/>
            <person name="Shirakawa M."/>
            <person name="Solano R."/>
            <person name="Spunde A."/>
            <person name="Suetsugu N."/>
            <person name="Sugano S."/>
            <person name="Sugiyama A."/>
            <person name="Sun R."/>
            <person name="Suzuki Y."/>
            <person name="Takenaka M."/>
            <person name="Takezawa D."/>
            <person name="Tomogane H."/>
            <person name="Tsuzuki M."/>
            <person name="Ueda T."/>
            <person name="Umeda M."/>
            <person name="Ward J.M."/>
            <person name="Watanabe Y."/>
            <person name="Yazaki K."/>
            <person name="Yokoyama R."/>
            <person name="Yoshitake Y."/>
            <person name="Yotsui I."/>
            <person name="Zachgo S."/>
            <person name="Schmutz J."/>
        </authorList>
    </citation>
    <scope>NUCLEOTIDE SEQUENCE [LARGE SCALE GENOMIC DNA]</scope>
    <source>
        <strain evidence="3">Tak-1</strain>
    </source>
</reference>
<accession>A0A2R6WNH9</accession>
<protein>
    <submittedName>
        <fullName evidence="2">Uncharacterized protein</fullName>
    </submittedName>
</protein>